<comment type="caution">
    <text evidence="1">The sequence shown here is derived from an EMBL/GenBank/DDBJ whole genome shotgun (WGS) entry which is preliminary data.</text>
</comment>
<reference evidence="2" key="1">
    <citation type="journal article" date="2019" name="Int. J. Syst. Evol. Microbiol.">
        <title>The Global Catalogue of Microorganisms (GCM) 10K type strain sequencing project: providing services to taxonomists for standard genome sequencing and annotation.</title>
        <authorList>
            <consortium name="The Broad Institute Genomics Platform"/>
            <consortium name="The Broad Institute Genome Sequencing Center for Infectious Disease"/>
            <person name="Wu L."/>
            <person name="Ma J."/>
        </authorList>
    </citation>
    <scope>NUCLEOTIDE SEQUENCE [LARGE SCALE GENOMIC DNA]</scope>
    <source>
        <strain evidence="2">TISTR 2466</strain>
    </source>
</reference>
<sequence>MRPGDVLEIIYQAKDGSFSQRHIRIIEIGESYLNAFCYNRRKVRIFSKGGILAHGRIQSA</sequence>
<evidence type="ECO:0000313" key="2">
    <source>
        <dbReference type="Proteomes" id="UP001597399"/>
    </source>
</evidence>
<protein>
    <recommendedName>
        <fullName evidence="3">WYL domain-containing protein</fullName>
    </recommendedName>
</protein>
<proteinExistence type="predicted"/>
<evidence type="ECO:0000313" key="1">
    <source>
        <dbReference type="EMBL" id="MFD2692538.1"/>
    </source>
</evidence>
<evidence type="ECO:0008006" key="3">
    <source>
        <dbReference type="Google" id="ProtNLM"/>
    </source>
</evidence>
<name>A0ABW5RYG3_9BACL</name>
<keyword evidence="2" id="KW-1185">Reference proteome</keyword>
<dbReference type="RefSeq" id="WP_253059782.1">
    <property type="nucleotide sequence ID" value="NZ_JAMXWM010000004.1"/>
</dbReference>
<accession>A0ABW5RYG3</accession>
<dbReference type="EMBL" id="JBHUMQ010000003">
    <property type="protein sequence ID" value="MFD2692538.1"/>
    <property type="molecule type" value="Genomic_DNA"/>
</dbReference>
<gene>
    <name evidence="1" type="ORF">ACFSUE_02610</name>
</gene>
<organism evidence="1 2">
    <name type="scientific">Sporolactobacillus shoreicorticis</name>
    <dbReference type="NCBI Taxonomy" id="1923877"/>
    <lineage>
        <taxon>Bacteria</taxon>
        <taxon>Bacillati</taxon>
        <taxon>Bacillota</taxon>
        <taxon>Bacilli</taxon>
        <taxon>Bacillales</taxon>
        <taxon>Sporolactobacillaceae</taxon>
        <taxon>Sporolactobacillus</taxon>
    </lineage>
</organism>
<dbReference type="Proteomes" id="UP001597399">
    <property type="component" value="Unassembled WGS sequence"/>
</dbReference>